<dbReference type="AlphaFoldDB" id="A0A845MFF6"/>
<keyword evidence="3" id="KW-1185">Reference proteome</keyword>
<name>A0A845MFF6_9PROT</name>
<evidence type="ECO:0000313" key="3">
    <source>
        <dbReference type="Proteomes" id="UP000445696"/>
    </source>
</evidence>
<evidence type="ECO:0000256" key="1">
    <source>
        <dbReference type="SAM" id="MobiDB-lite"/>
    </source>
</evidence>
<comment type="caution">
    <text evidence="2">The sequence shown here is derived from an EMBL/GenBank/DDBJ whole genome shotgun (WGS) entry which is preliminary data.</text>
</comment>
<organism evidence="2 3">
    <name type="scientific">Sneathiella chungangensis</name>
    <dbReference type="NCBI Taxonomy" id="1418234"/>
    <lineage>
        <taxon>Bacteria</taxon>
        <taxon>Pseudomonadati</taxon>
        <taxon>Pseudomonadota</taxon>
        <taxon>Alphaproteobacteria</taxon>
        <taxon>Sneathiellales</taxon>
        <taxon>Sneathiellaceae</taxon>
        <taxon>Sneathiella</taxon>
    </lineage>
</organism>
<feature type="region of interest" description="Disordered" evidence="1">
    <location>
        <begin position="1"/>
        <end position="23"/>
    </location>
</feature>
<dbReference type="RefSeq" id="WP_161338410.1">
    <property type="nucleotide sequence ID" value="NZ_JBHSDG010000006.1"/>
</dbReference>
<accession>A0A845MFF6</accession>
<dbReference type="Proteomes" id="UP000445696">
    <property type="component" value="Unassembled WGS sequence"/>
</dbReference>
<gene>
    <name evidence="2" type="ORF">GQF03_06555</name>
</gene>
<evidence type="ECO:0000313" key="2">
    <source>
        <dbReference type="EMBL" id="MZR21987.1"/>
    </source>
</evidence>
<protein>
    <submittedName>
        <fullName evidence="2">Uncharacterized protein</fullName>
    </submittedName>
</protein>
<sequence length="105" mass="10608">MSDGQTDGSGMAEEDQIAQEESANADLTFLELDQNGTVDLDALFDALNIAAVEGNASVEFLPGGNEGGGTLSISGSDLTLGTAAAEDLPDVSDLLLKSSIASDES</sequence>
<dbReference type="EMBL" id="WTVA01000002">
    <property type="protein sequence ID" value="MZR21987.1"/>
    <property type="molecule type" value="Genomic_DNA"/>
</dbReference>
<proteinExistence type="predicted"/>
<reference evidence="2 3" key="1">
    <citation type="journal article" date="2014" name="Int. J. Syst. Evol. Microbiol.">
        <title>Sneathiella chungangensis sp. nov., isolated from a marine sand, and emended description of the genus Sneathiella.</title>
        <authorList>
            <person name="Siamphan C."/>
            <person name="Kim H."/>
            <person name="Lee J.S."/>
            <person name="Kim W."/>
        </authorList>
    </citation>
    <scope>NUCLEOTIDE SEQUENCE [LARGE SCALE GENOMIC DNA]</scope>
    <source>
        <strain evidence="2 3">KCTC 32476</strain>
    </source>
</reference>